<dbReference type="InterPro" id="IPR006553">
    <property type="entry name" value="Leu-rich_rpt_Cys-con_subtyp"/>
</dbReference>
<proteinExistence type="predicted"/>
<dbReference type="GO" id="GO:0019005">
    <property type="term" value="C:SCF ubiquitin ligase complex"/>
    <property type="evidence" value="ECO:0007669"/>
    <property type="project" value="TreeGrafter"/>
</dbReference>
<keyword evidence="3" id="KW-1185">Reference proteome</keyword>
<dbReference type="GO" id="GO:0031146">
    <property type="term" value="P:SCF-dependent proteasomal ubiquitin-dependent protein catabolic process"/>
    <property type="evidence" value="ECO:0007669"/>
    <property type="project" value="TreeGrafter"/>
</dbReference>
<dbReference type="PANTHER" id="PTHR13318">
    <property type="entry name" value="PARTNER OF PAIRED, ISOFORM B-RELATED"/>
    <property type="match status" value="1"/>
</dbReference>
<comment type="caution">
    <text evidence="2">The sequence shown here is derived from an EMBL/GenBank/DDBJ whole genome shotgun (WGS) entry which is preliminary data.</text>
</comment>
<protein>
    <recommendedName>
        <fullName evidence="4">RNI-like protein</fullName>
    </recommendedName>
</protein>
<dbReference type="Gene3D" id="3.80.10.10">
    <property type="entry name" value="Ribonuclease Inhibitor"/>
    <property type="match status" value="3"/>
</dbReference>
<feature type="region of interest" description="Disordered" evidence="1">
    <location>
        <begin position="79"/>
        <end position="99"/>
    </location>
</feature>
<sequence>MDYEDAVRRRILNSTTSRYDDALEQDHLAYAANLMMPASELRSAGSDLGDQNQKVVYSLGTYCLVAIVKDFKNLASDSSASTAQQQRQQRQGHRQAKHHFLDRKRHTGAYFRKHVQQMPYYLSSKLFKLLKHASPELLSTKIWTSLFFPSDTTDTADIIADSDNGGSLDKVVRGSNSLYITELDLEGLIASQVTDTVIRSYILHTLNLGPQLERINLNGMDSLSDKTLAQLVGACPHLERLSLKGCTKVGDMTLGNLPRDSLKELNISFVAAPTTKGIKQLIFWCRELRILKVAGVVNVKDVLFLDLEKELAPELEVVVKHNDQSIKPLPLYRLENLKISSTKLGDRGLKVLMSLCGKTLRRLDISATDVSRIGPISQFCIWDDDDKPKKQSSLLSPTSNGITRLEKLNLTRLKIASPNDLLTLFKKMPPHSLHTLLIGYLTCGQVPIRDDFLHRLSSYLEPEAISTHDDPPTTLKGSPFAPAPMVPQEFHLHTLSLFGNPQIGQSTRQDYGLHLILQRLSPFLKRLELGYTLCKLSVLEGLLESHTSGHFVFTLPGEGRIVDNLVLEELGLDETPIGDEAAAVLCHLRRLNRLSLVKTRISKEAVERVAIACPLLTSLDLTSCRGIPLLHRRTLLKEVRQSRLNPPAS</sequence>
<feature type="compositionally biased region" description="Low complexity" evidence="1">
    <location>
        <begin position="79"/>
        <end position="89"/>
    </location>
</feature>
<name>A0A9P6MJV4_9FUNG</name>
<gene>
    <name evidence="2" type="ORF">BGZ80_005399</name>
</gene>
<dbReference type="EMBL" id="JAAAID010002663">
    <property type="protein sequence ID" value="KAG0005735.1"/>
    <property type="molecule type" value="Genomic_DNA"/>
</dbReference>
<dbReference type="InterPro" id="IPR032675">
    <property type="entry name" value="LRR_dom_sf"/>
</dbReference>
<dbReference type="SUPFAM" id="SSF52047">
    <property type="entry name" value="RNI-like"/>
    <property type="match status" value="1"/>
</dbReference>
<evidence type="ECO:0008006" key="4">
    <source>
        <dbReference type="Google" id="ProtNLM"/>
    </source>
</evidence>
<evidence type="ECO:0000313" key="2">
    <source>
        <dbReference type="EMBL" id="KAG0005735.1"/>
    </source>
</evidence>
<evidence type="ECO:0000313" key="3">
    <source>
        <dbReference type="Proteomes" id="UP000703661"/>
    </source>
</evidence>
<reference evidence="2" key="1">
    <citation type="journal article" date="2020" name="Fungal Divers.">
        <title>Resolving the Mortierellaceae phylogeny through synthesis of multi-gene phylogenetics and phylogenomics.</title>
        <authorList>
            <person name="Vandepol N."/>
            <person name="Liber J."/>
            <person name="Desiro A."/>
            <person name="Na H."/>
            <person name="Kennedy M."/>
            <person name="Barry K."/>
            <person name="Grigoriev I.V."/>
            <person name="Miller A.N."/>
            <person name="O'Donnell K."/>
            <person name="Stajich J.E."/>
            <person name="Bonito G."/>
        </authorList>
    </citation>
    <scope>NUCLEOTIDE SEQUENCE</scope>
    <source>
        <strain evidence="2">NRRL 2769</strain>
    </source>
</reference>
<dbReference type="SMART" id="SM00367">
    <property type="entry name" value="LRR_CC"/>
    <property type="match status" value="4"/>
</dbReference>
<dbReference type="AlphaFoldDB" id="A0A9P6MJV4"/>
<dbReference type="Proteomes" id="UP000703661">
    <property type="component" value="Unassembled WGS sequence"/>
</dbReference>
<feature type="compositionally biased region" description="Basic residues" evidence="1">
    <location>
        <begin position="90"/>
        <end position="99"/>
    </location>
</feature>
<accession>A0A9P6MJV4</accession>
<evidence type="ECO:0000256" key="1">
    <source>
        <dbReference type="SAM" id="MobiDB-lite"/>
    </source>
</evidence>
<organism evidence="2 3">
    <name type="scientific">Entomortierella chlamydospora</name>
    <dbReference type="NCBI Taxonomy" id="101097"/>
    <lineage>
        <taxon>Eukaryota</taxon>
        <taxon>Fungi</taxon>
        <taxon>Fungi incertae sedis</taxon>
        <taxon>Mucoromycota</taxon>
        <taxon>Mortierellomycotina</taxon>
        <taxon>Mortierellomycetes</taxon>
        <taxon>Mortierellales</taxon>
        <taxon>Mortierellaceae</taxon>
        <taxon>Entomortierella</taxon>
    </lineage>
</organism>